<reference evidence="3" key="3">
    <citation type="journal article" date="2018" name="Mol. Plant Microbe Interact.">
        <title>Genome sequence resources for the wheat stripe rust pathogen (Puccinia striiformis f. sp. tritici) and the barley stripe rust pathogen (Puccinia striiformis f. sp. hordei).</title>
        <authorList>
            <person name="Xia C."/>
            <person name="Wang M."/>
            <person name="Yin C."/>
            <person name="Cornejo O.E."/>
            <person name="Hulbert S.H."/>
            <person name="Chen X."/>
        </authorList>
    </citation>
    <scope>NUCLEOTIDE SEQUENCE [LARGE SCALE GENOMIC DNA]</scope>
    <source>
        <strain evidence="3">93TX-2</strain>
    </source>
</reference>
<dbReference type="EMBL" id="PKSM01000521">
    <property type="protein sequence ID" value="POV94160.1"/>
    <property type="molecule type" value="Genomic_DNA"/>
</dbReference>
<evidence type="ECO:0000313" key="2">
    <source>
        <dbReference type="EMBL" id="POV94160.1"/>
    </source>
</evidence>
<feature type="region of interest" description="Disordered" evidence="1">
    <location>
        <begin position="38"/>
        <end position="121"/>
    </location>
</feature>
<feature type="compositionally biased region" description="Low complexity" evidence="1">
    <location>
        <begin position="280"/>
        <end position="304"/>
    </location>
</feature>
<feature type="compositionally biased region" description="Polar residues" evidence="1">
    <location>
        <begin position="50"/>
        <end position="83"/>
    </location>
</feature>
<evidence type="ECO:0000313" key="3">
    <source>
        <dbReference type="Proteomes" id="UP000238274"/>
    </source>
</evidence>
<feature type="compositionally biased region" description="Basic residues" evidence="1">
    <location>
        <begin position="369"/>
        <end position="379"/>
    </location>
</feature>
<keyword evidence="3" id="KW-1185">Reference proteome</keyword>
<dbReference type="AlphaFoldDB" id="A0A2S4UA57"/>
<dbReference type="VEuPathDB" id="FungiDB:PSTT_13335"/>
<feature type="region of interest" description="Disordered" evidence="1">
    <location>
        <begin position="368"/>
        <end position="395"/>
    </location>
</feature>
<accession>A0A2S4UA57</accession>
<organism evidence="2 3">
    <name type="scientific">Puccinia striiformis</name>
    <dbReference type="NCBI Taxonomy" id="27350"/>
    <lineage>
        <taxon>Eukaryota</taxon>
        <taxon>Fungi</taxon>
        <taxon>Dikarya</taxon>
        <taxon>Basidiomycota</taxon>
        <taxon>Pucciniomycotina</taxon>
        <taxon>Pucciniomycetes</taxon>
        <taxon>Pucciniales</taxon>
        <taxon>Pucciniaceae</taxon>
        <taxon>Puccinia</taxon>
    </lineage>
</organism>
<reference evidence="2 3" key="1">
    <citation type="submission" date="2017-12" db="EMBL/GenBank/DDBJ databases">
        <title>Gene loss provides genomic basis for host adaptation in cereal stripe rust fungi.</title>
        <authorList>
            <person name="Xia C."/>
        </authorList>
    </citation>
    <scope>NUCLEOTIDE SEQUENCE [LARGE SCALE GENOMIC DNA]</scope>
    <source>
        <strain evidence="2 3">93TX-2</strain>
    </source>
</reference>
<dbReference type="VEuPathDB" id="FungiDB:PSTT_05850"/>
<proteinExistence type="predicted"/>
<dbReference type="Proteomes" id="UP000238274">
    <property type="component" value="Unassembled WGS sequence"/>
</dbReference>
<name>A0A2S4UA57_9BASI</name>
<comment type="caution">
    <text evidence="2">The sequence shown here is derived from an EMBL/GenBank/DDBJ whole genome shotgun (WGS) entry which is preliminary data.</text>
</comment>
<sequence>MPPLIFLASRLASFRYSKDRGLIPLLSEATAKSLAVARSEQHVPSHLARASTSSATRCQPPSNSVFSSATSLKRNDSPRNAASTVPPPELSELKSSTTSPDRRSASNTDLTSSLQPPSRASIMCPSSLRIAAGPSSILQANSYPPGMRMTKSHVRLLSLDWPPSSGRSETKKFARDPQTPCSINTAAPNPSQITSSAIDSLADLEFVHNQPITDLTPPEAHASVHTSTLSARIIDCISDSHCHPGGLITPNSTDTPAHPPVNEIIIVADESLSTSFLADPAATSTTDTTSNLTPPLSSTSPTDPKATTPAMILSTPQTEDVEVVSVGGIKILDDDDSPPELQQAPEFLEYYDDEGNCFTLPNNYETEKKKKKKKKKKRTTASGSNPSLPSPPVDVQTATVGALSIMTEEELDALERKNDPRYRPIEDSEFIGFDECNDNPTSTPDNPILFYV</sequence>
<feature type="region of interest" description="Disordered" evidence="1">
    <location>
        <begin position="160"/>
        <end position="182"/>
    </location>
</feature>
<evidence type="ECO:0000256" key="1">
    <source>
        <dbReference type="SAM" id="MobiDB-lite"/>
    </source>
</evidence>
<dbReference type="VEuPathDB" id="FungiDB:PSHT_16392"/>
<reference evidence="3" key="2">
    <citation type="journal article" date="2018" name="BMC Genomics">
        <title>Genomic insights into host adaptation between the wheat stripe rust pathogen (Puccinia striiformis f. sp. tritici) and the barley stripe rust pathogen (Puccinia striiformis f. sp. hordei).</title>
        <authorList>
            <person name="Xia C."/>
            <person name="Wang M."/>
            <person name="Yin C."/>
            <person name="Cornejo O.E."/>
            <person name="Hulbert S.H."/>
            <person name="Chen X."/>
        </authorList>
    </citation>
    <scope>NUCLEOTIDE SEQUENCE [LARGE SCALE GENOMIC DNA]</scope>
    <source>
        <strain evidence="3">93TX-2</strain>
    </source>
</reference>
<feature type="compositionally biased region" description="Polar residues" evidence="1">
    <location>
        <begin position="93"/>
        <end position="118"/>
    </location>
</feature>
<gene>
    <name evidence="2" type="ORF">PSHT_16392</name>
</gene>
<protein>
    <submittedName>
        <fullName evidence="2">Uncharacterized protein</fullName>
    </submittedName>
</protein>
<feature type="region of interest" description="Disordered" evidence="1">
    <location>
        <begin position="280"/>
        <end position="306"/>
    </location>
</feature>